<sequence length="406" mass="42843">MSYPQFGYPYSSAPQFLMSTNSLTTCCESSSRTLAETGAAASAQTPVYCPVYESRLLATARHELNSAAALGVYGGPYAGPQGYGNYVTYGTEAPAFYSLVSRPGGCSLPAPSLPPCPRGPLGGTRPRRGQPRAAAAPARRSLLTATQLKVAPDELPAHCGGPLELSDLEDLDAAESESSECELRRPFPHPLPLPLPLPGGSHPPRAAELPAKMPPPAAPGEEEEEEEAAAERARSCLKTAAEECGPDPLGARQRGCESKMCFQQGQQLLEAKPRIWSLAHTATSLNQAEYPSCMLKRPGGSAAAAAPAPGSVMDRHQDSPVTNLRNWVDGVFHDPLFRHSTLNQALSNTTVSWATTKGAILETGALGRAVGNGANVLKGQLSNLAHHDSNKEFLAFPKSGSKMFCS</sequence>
<dbReference type="GO" id="GO:0048468">
    <property type="term" value="P:cell development"/>
    <property type="evidence" value="ECO:0007669"/>
    <property type="project" value="TreeGrafter"/>
</dbReference>
<dbReference type="PANTHER" id="PTHR11211:SF16">
    <property type="entry name" value="IROQUOIS-CLASS HOMEODOMAIN PROTEIN IRX-4"/>
    <property type="match status" value="1"/>
</dbReference>
<dbReference type="GO" id="GO:0000981">
    <property type="term" value="F:DNA-binding transcription factor activity, RNA polymerase II-specific"/>
    <property type="evidence" value="ECO:0007669"/>
    <property type="project" value="TreeGrafter"/>
</dbReference>
<dbReference type="PANTHER" id="PTHR11211">
    <property type="entry name" value="IROQUOIS-CLASS HOMEODOMAIN PROTEIN IRX"/>
    <property type="match status" value="1"/>
</dbReference>
<feature type="region of interest" description="Disordered" evidence="2">
    <location>
        <begin position="116"/>
        <end position="139"/>
    </location>
</feature>
<feature type="domain" description="Iroquois-class homeodomain protein" evidence="3">
    <location>
        <begin position="268"/>
        <end position="285"/>
    </location>
</feature>
<comment type="subcellular location">
    <subcellularLocation>
        <location evidence="1">Nucleus</location>
    </subcellularLocation>
</comment>
<gene>
    <name evidence="4" type="primary">Irx4</name>
    <name evidence="4" type="ORF">PRUFUL_R00541</name>
</gene>
<dbReference type="SMART" id="SM00548">
    <property type="entry name" value="IRO"/>
    <property type="match status" value="1"/>
</dbReference>
<dbReference type="GO" id="GO:0005634">
    <property type="term" value="C:nucleus"/>
    <property type="evidence" value="ECO:0007669"/>
    <property type="project" value="UniProtKB-SubCell"/>
</dbReference>
<feature type="non-terminal residue" evidence="4">
    <location>
        <position position="406"/>
    </location>
</feature>
<proteinExistence type="predicted"/>
<dbReference type="AlphaFoldDB" id="A0A7L3A2U6"/>
<name>A0A7L3A2U6_9PASE</name>
<organism evidence="4 5">
    <name type="scientific">Prunella fulvescens</name>
    <name type="common">Brown accentor</name>
    <dbReference type="NCBI Taxonomy" id="670355"/>
    <lineage>
        <taxon>Eukaryota</taxon>
        <taxon>Metazoa</taxon>
        <taxon>Chordata</taxon>
        <taxon>Craniata</taxon>
        <taxon>Vertebrata</taxon>
        <taxon>Euteleostomi</taxon>
        <taxon>Archelosauria</taxon>
        <taxon>Archosauria</taxon>
        <taxon>Dinosauria</taxon>
        <taxon>Saurischia</taxon>
        <taxon>Theropoda</taxon>
        <taxon>Coelurosauria</taxon>
        <taxon>Aves</taxon>
        <taxon>Neognathae</taxon>
        <taxon>Neoaves</taxon>
        <taxon>Telluraves</taxon>
        <taxon>Australaves</taxon>
        <taxon>Passeriformes</taxon>
        <taxon>Passeroidea</taxon>
        <taxon>Prunellidae</taxon>
        <taxon>Prunella</taxon>
    </lineage>
</organism>
<feature type="region of interest" description="Disordered" evidence="2">
    <location>
        <begin position="192"/>
        <end position="234"/>
    </location>
</feature>
<evidence type="ECO:0000313" key="5">
    <source>
        <dbReference type="Proteomes" id="UP000553798"/>
    </source>
</evidence>
<feature type="non-terminal residue" evidence="4">
    <location>
        <position position="1"/>
    </location>
</feature>
<dbReference type="InterPro" id="IPR003893">
    <property type="entry name" value="Iroquois_homeo"/>
</dbReference>
<comment type="caution">
    <text evidence="4">The sequence shown here is derived from an EMBL/GenBank/DDBJ whole genome shotgun (WGS) entry which is preliminary data.</text>
</comment>
<protein>
    <submittedName>
        <fullName evidence="4">IRX4 protein</fullName>
    </submittedName>
</protein>
<dbReference type="GO" id="GO:0000978">
    <property type="term" value="F:RNA polymerase II cis-regulatory region sequence-specific DNA binding"/>
    <property type="evidence" value="ECO:0007669"/>
    <property type="project" value="TreeGrafter"/>
</dbReference>
<feature type="compositionally biased region" description="Low complexity" evidence="2">
    <location>
        <begin position="198"/>
        <end position="211"/>
    </location>
</feature>
<evidence type="ECO:0000259" key="3">
    <source>
        <dbReference type="SMART" id="SM00548"/>
    </source>
</evidence>
<dbReference type="Proteomes" id="UP000553798">
    <property type="component" value="Unassembled WGS sequence"/>
</dbReference>
<reference evidence="4 5" key="1">
    <citation type="submission" date="2019-09" db="EMBL/GenBank/DDBJ databases">
        <title>Bird 10,000 Genomes (B10K) Project - Family phase.</title>
        <authorList>
            <person name="Zhang G."/>
        </authorList>
    </citation>
    <scope>NUCLEOTIDE SEQUENCE [LARGE SCALE GENOMIC DNA]</scope>
    <source>
        <strain evidence="4">B10K-DU-012-46</strain>
    </source>
</reference>
<evidence type="ECO:0000313" key="4">
    <source>
        <dbReference type="EMBL" id="NXT12008.1"/>
    </source>
</evidence>
<dbReference type="EMBL" id="VZTP01027286">
    <property type="protein sequence ID" value="NXT12008.1"/>
    <property type="molecule type" value="Genomic_DNA"/>
</dbReference>
<evidence type="ECO:0000256" key="2">
    <source>
        <dbReference type="SAM" id="MobiDB-lite"/>
    </source>
</evidence>
<accession>A0A7L3A2U6</accession>
<evidence type="ECO:0000256" key="1">
    <source>
        <dbReference type="ARBA" id="ARBA00004123"/>
    </source>
</evidence>
<keyword evidence="5" id="KW-1185">Reference proteome</keyword>
<dbReference type="GO" id="GO:0030182">
    <property type="term" value="P:neuron differentiation"/>
    <property type="evidence" value="ECO:0007669"/>
    <property type="project" value="TreeGrafter"/>
</dbReference>